<name>A0A543ILW3_9ACTN</name>
<evidence type="ECO:0000313" key="2">
    <source>
        <dbReference type="Proteomes" id="UP000316706"/>
    </source>
</evidence>
<organism evidence="1 2">
    <name type="scientific">Actinomadura hallensis</name>
    <dbReference type="NCBI Taxonomy" id="337895"/>
    <lineage>
        <taxon>Bacteria</taxon>
        <taxon>Bacillati</taxon>
        <taxon>Actinomycetota</taxon>
        <taxon>Actinomycetes</taxon>
        <taxon>Streptosporangiales</taxon>
        <taxon>Thermomonosporaceae</taxon>
        <taxon>Actinomadura</taxon>
    </lineage>
</organism>
<proteinExistence type="predicted"/>
<gene>
    <name evidence="1" type="ORF">FHX41_5298</name>
</gene>
<dbReference type="Proteomes" id="UP000316706">
    <property type="component" value="Unassembled WGS sequence"/>
</dbReference>
<reference evidence="1 2" key="1">
    <citation type="submission" date="2019-06" db="EMBL/GenBank/DDBJ databases">
        <title>Sequencing the genomes of 1000 actinobacteria strains.</title>
        <authorList>
            <person name="Klenk H.-P."/>
        </authorList>
    </citation>
    <scope>NUCLEOTIDE SEQUENCE [LARGE SCALE GENOMIC DNA]</scope>
    <source>
        <strain evidence="1 2">DSM 45043</strain>
    </source>
</reference>
<dbReference type="AlphaFoldDB" id="A0A543ILW3"/>
<sequence>MSPTQPTATEVEALRELAAFPLVEALFGRRSRRFALGGEIPDGPLAYRSGHEPLPLTELERMLVLSAMGGTTGWHYSITRHARYAPHVSNYSGAAAGRTFPSAAGFHTAELFFTDDSGVYFFPTRDAGALVDPSTETVTAELMVERHRERLRRLSAERLYLPRREPYLEGHNTWCVNVPGSLLVIPVADIAQHLLAIFCFLVQNGYGMYDDVNGREIPGLEEFRGLVDVEEPFPLTFIEQYALTEATAELATACYAGMLMLQAMGLGGWMFDGIDRFCMLGASGDPEVPGLGFRYDEDERWPTPNPTGREGVFEAYCPPHYRDMAAAVEAFADRKFGPGGPFHPDTPGAWTDSPGVRGSAQVHSDEFKACVALQAQYVLDTFGKFPGTVPTLFIMNYVQAHHLDLDFYDRFFKPGAYLGTHAAHMEKWHGGGGED</sequence>
<comment type="caution">
    <text evidence="1">The sequence shown here is derived from an EMBL/GenBank/DDBJ whole genome shotgun (WGS) entry which is preliminary data.</text>
</comment>
<protein>
    <submittedName>
        <fullName evidence="1">Uncharacterized protein</fullName>
    </submittedName>
</protein>
<evidence type="ECO:0000313" key="1">
    <source>
        <dbReference type="EMBL" id="TQM71529.1"/>
    </source>
</evidence>
<dbReference type="OrthoDB" id="5464610at2"/>
<dbReference type="EMBL" id="VFPO01000001">
    <property type="protein sequence ID" value="TQM71529.1"/>
    <property type="molecule type" value="Genomic_DNA"/>
</dbReference>
<accession>A0A543ILW3</accession>
<dbReference type="RefSeq" id="WP_141973089.1">
    <property type="nucleotide sequence ID" value="NZ_VFPO01000001.1"/>
</dbReference>
<keyword evidence="2" id="KW-1185">Reference proteome</keyword>